<organism evidence="3 4">
    <name type="scientific">Streptomyces jeddahensis</name>
    <dbReference type="NCBI Taxonomy" id="1716141"/>
    <lineage>
        <taxon>Bacteria</taxon>
        <taxon>Bacillati</taxon>
        <taxon>Actinomycetota</taxon>
        <taxon>Actinomycetes</taxon>
        <taxon>Kitasatosporales</taxon>
        <taxon>Streptomycetaceae</taxon>
        <taxon>Streptomyces</taxon>
    </lineage>
</organism>
<proteinExistence type="predicted"/>
<feature type="region of interest" description="Disordered" evidence="1">
    <location>
        <begin position="1"/>
        <end position="21"/>
    </location>
</feature>
<accession>A0A177HLL4</accession>
<feature type="transmembrane region" description="Helical" evidence="2">
    <location>
        <begin position="98"/>
        <end position="117"/>
    </location>
</feature>
<keyword evidence="2" id="KW-1133">Transmembrane helix</keyword>
<reference evidence="3 4" key="1">
    <citation type="submission" date="2015-12" db="EMBL/GenBank/DDBJ databases">
        <title>Genome sequence of Streptomyces sp. G25.</title>
        <authorList>
            <person name="Poehlein A."/>
            <person name="Roettig A."/>
            <person name="Hiessl S."/>
            <person name="Hauschild P."/>
            <person name="Schauer J."/>
            <person name="Madkour M.H."/>
            <person name="Al-Ansari A.M."/>
            <person name="Almakishah N.H."/>
            <person name="Steinbuechel A."/>
            <person name="Daniel R."/>
        </authorList>
    </citation>
    <scope>NUCLEOTIDE SEQUENCE [LARGE SCALE GENOMIC DNA]</scope>
    <source>
        <strain evidence="4">G25(2015)</strain>
    </source>
</reference>
<keyword evidence="4" id="KW-1185">Reference proteome</keyword>
<sequence>MVPPDRSGAGSVLAPPAGAGSTRRVIRPESAVLSAGLLEGQRLLDSGRSAASRHCAGHFAETEPCAVGRVRDRGAMLHVRIAIPVPAQSGNPMPRRDLAAAWILMVALAGLAWVLPWPAPRHGHGTGNAVSTVTRPLSSSSTSTRSSRPIQGVHLSPEPRGHGPGTSGSRGVLQSKLVDMLKHSDHRLLLKVVDNGRRRLVGTGLRARLWPDPRHCAQLPLPPAAQGERCGPAGGRAHRAPACGSAAAAC</sequence>
<gene>
    <name evidence="3" type="ORF">STSP_49540</name>
</gene>
<dbReference type="Proteomes" id="UP000077381">
    <property type="component" value="Unassembled WGS sequence"/>
</dbReference>
<feature type="compositionally biased region" description="Low complexity" evidence="1">
    <location>
        <begin position="130"/>
        <end position="149"/>
    </location>
</feature>
<dbReference type="AlphaFoldDB" id="A0A177HLL4"/>
<evidence type="ECO:0000313" key="4">
    <source>
        <dbReference type="Proteomes" id="UP000077381"/>
    </source>
</evidence>
<dbReference type="PATRIC" id="fig|1716141.3.peg.5201"/>
<evidence type="ECO:0000256" key="2">
    <source>
        <dbReference type="SAM" id="Phobius"/>
    </source>
</evidence>
<evidence type="ECO:0000313" key="3">
    <source>
        <dbReference type="EMBL" id="OAH11785.1"/>
    </source>
</evidence>
<keyword evidence="2" id="KW-0812">Transmembrane</keyword>
<evidence type="ECO:0000256" key="1">
    <source>
        <dbReference type="SAM" id="MobiDB-lite"/>
    </source>
</evidence>
<protein>
    <submittedName>
        <fullName evidence="3">Uncharacterized protein</fullName>
    </submittedName>
</protein>
<name>A0A177HLL4_9ACTN</name>
<dbReference type="EMBL" id="LOHS01000102">
    <property type="protein sequence ID" value="OAH11785.1"/>
    <property type="molecule type" value="Genomic_DNA"/>
</dbReference>
<keyword evidence="2" id="KW-0472">Membrane</keyword>
<feature type="region of interest" description="Disordered" evidence="1">
    <location>
        <begin position="125"/>
        <end position="171"/>
    </location>
</feature>
<comment type="caution">
    <text evidence="3">The sequence shown here is derived from an EMBL/GenBank/DDBJ whole genome shotgun (WGS) entry which is preliminary data.</text>
</comment>